<reference evidence="1 2" key="1">
    <citation type="journal article" date="2014" name="Nat. Commun.">
        <title>Multiple recent horizontal transfers of a large genomic region in cheese making fungi.</title>
        <authorList>
            <person name="Cheeseman K."/>
            <person name="Ropars J."/>
            <person name="Renault P."/>
            <person name="Dupont J."/>
            <person name="Gouzy J."/>
            <person name="Branca A."/>
            <person name="Abraham A.L."/>
            <person name="Ceppi M."/>
            <person name="Conseiller E."/>
            <person name="Debuchy R."/>
            <person name="Malagnac F."/>
            <person name="Goarin A."/>
            <person name="Silar P."/>
            <person name="Lacoste S."/>
            <person name="Sallet E."/>
            <person name="Bensimon A."/>
            <person name="Giraud T."/>
            <person name="Brygoo Y."/>
        </authorList>
    </citation>
    <scope>NUCLEOTIDE SEQUENCE [LARGE SCALE GENOMIC DNA]</scope>
    <source>
        <strain evidence="2">FM 013</strain>
    </source>
</reference>
<dbReference type="EMBL" id="HG793144">
    <property type="protein sequence ID" value="CRL24284.1"/>
    <property type="molecule type" value="Genomic_DNA"/>
</dbReference>
<keyword evidence="2" id="KW-1185">Reference proteome</keyword>
<accession>A0A0G4PDD1</accession>
<evidence type="ECO:0000313" key="2">
    <source>
        <dbReference type="Proteomes" id="UP000053732"/>
    </source>
</evidence>
<dbReference type="Proteomes" id="UP000053732">
    <property type="component" value="Unassembled WGS sequence"/>
</dbReference>
<name>A0A0G4PDD1_PENC3</name>
<evidence type="ECO:0000313" key="1">
    <source>
        <dbReference type="EMBL" id="CRL24284.1"/>
    </source>
</evidence>
<organism evidence="1 2">
    <name type="scientific">Penicillium camemberti (strain FM 013)</name>
    <dbReference type="NCBI Taxonomy" id="1429867"/>
    <lineage>
        <taxon>Eukaryota</taxon>
        <taxon>Fungi</taxon>
        <taxon>Dikarya</taxon>
        <taxon>Ascomycota</taxon>
        <taxon>Pezizomycotina</taxon>
        <taxon>Eurotiomycetes</taxon>
        <taxon>Eurotiomycetidae</taxon>
        <taxon>Eurotiales</taxon>
        <taxon>Aspergillaceae</taxon>
        <taxon>Penicillium</taxon>
    </lineage>
</organism>
<gene>
    <name evidence="1" type="ORF">PCAMFM013_S011g000278</name>
</gene>
<sequence>MQRSFHIEDFEVNNNEPDFSNTVPKLKGQSNYRDWETALCLALGGSNPYYTHMVTNGIPTPTTPPYADTSPEAVRQMLIEEAQTTTEVDTTNITITTTQVRARAEELCKEYHTKWGKWQTCNSRAYIYLRKTLTIEASSLLFQITDVHEAFKKLRERYTAFSFPQMYARYTKWVDLRFKNGTASDFVRRFRKALRDLTAFGGSVTPLIELCQFKKAIAENARCHAFLQHLRVNENDPDFMDEVYLEFEQSLSHPYPSAND</sequence>
<protein>
    <submittedName>
        <fullName evidence="1">Str. FM013</fullName>
    </submittedName>
</protein>
<dbReference type="AlphaFoldDB" id="A0A0G4PDD1"/>
<proteinExistence type="predicted"/>